<reference evidence="1" key="1">
    <citation type="submission" date="2018-11" db="EMBL/GenBank/DDBJ databases">
        <authorList>
            <consortium name="Genoscope - CEA"/>
            <person name="William W."/>
        </authorList>
    </citation>
    <scope>NUCLEOTIDE SEQUENCE</scope>
</reference>
<name>A0A3P6E0V3_BRAOL</name>
<accession>A0A3P6E0V3</accession>
<protein>
    <submittedName>
        <fullName evidence="1">Uncharacterized protein</fullName>
    </submittedName>
</protein>
<dbReference type="AlphaFoldDB" id="A0A3P6E0V3"/>
<proteinExistence type="predicted"/>
<evidence type="ECO:0000313" key="1">
    <source>
        <dbReference type="EMBL" id="VDD26232.1"/>
    </source>
</evidence>
<dbReference type="EMBL" id="LR031874">
    <property type="protein sequence ID" value="VDD26232.1"/>
    <property type="molecule type" value="Genomic_DNA"/>
</dbReference>
<gene>
    <name evidence="1" type="ORF">BOLC2T11439H</name>
</gene>
<sequence>MRAPFFTMYTRIPSIMGLSLLLVPISTVLLYEPVRSSELIGLKSGNAPCIQDYGSSFSYPFHPHHHGVQGSAVNNTYLLFFR</sequence>
<organism evidence="1">
    <name type="scientific">Brassica oleracea</name>
    <name type="common">Wild cabbage</name>
    <dbReference type="NCBI Taxonomy" id="3712"/>
    <lineage>
        <taxon>Eukaryota</taxon>
        <taxon>Viridiplantae</taxon>
        <taxon>Streptophyta</taxon>
        <taxon>Embryophyta</taxon>
        <taxon>Tracheophyta</taxon>
        <taxon>Spermatophyta</taxon>
        <taxon>Magnoliopsida</taxon>
        <taxon>eudicotyledons</taxon>
        <taxon>Gunneridae</taxon>
        <taxon>Pentapetalae</taxon>
        <taxon>rosids</taxon>
        <taxon>malvids</taxon>
        <taxon>Brassicales</taxon>
        <taxon>Brassicaceae</taxon>
        <taxon>Brassiceae</taxon>
        <taxon>Brassica</taxon>
    </lineage>
</organism>